<keyword evidence="4" id="KW-0472">Membrane</keyword>
<keyword evidence="1" id="KW-1003">Cell membrane</keyword>
<evidence type="ECO:0000259" key="6">
    <source>
        <dbReference type="Pfam" id="PF00149"/>
    </source>
</evidence>
<dbReference type="Gene3D" id="3.60.21.10">
    <property type="match status" value="1"/>
</dbReference>
<dbReference type="PANTHER" id="PTHR34990:SF2">
    <property type="entry name" value="BLL8164 PROTEIN"/>
    <property type="match status" value="1"/>
</dbReference>
<dbReference type="CDD" id="cd07398">
    <property type="entry name" value="MPP_YbbF-LpxH"/>
    <property type="match status" value="1"/>
</dbReference>
<dbReference type="PANTHER" id="PTHR34990">
    <property type="entry name" value="UDP-2,3-DIACYLGLUCOSAMINE HYDROLASE-RELATED"/>
    <property type="match status" value="1"/>
</dbReference>
<comment type="caution">
    <text evidence="7">The sequence shown here is derived from an EMBL/GenBank/DDBJ whole genome shotgun (WGS) entry which is preliminary data.</text>
</comment>
<dbReference type="InterPro" id="IPR029052">
    <property type="entry name" value="Metallo-depent_PP-like"/>
</dbReference>
<dbReference type="Proteomes" id="UP000295390">
    <property type="component" value="Unassembled WGS sequence"/>
</dbReference>
<keyword evidence="5" id="KW-0464">Manganese</keyword>
<dbReference type="InterPro" id="IPR004843">
    <property type="entry name" value="Calcineurin-like_PHP"/>
</dbReference>
<dbReference type="Pfam" id="PF00149">
    <property type="entry name" value="Metallophos"/>
    <property type="match status" value="1"/>
</dbReference>
<feature type="domain" description="Calcineurin-like phosphoesterase" evidence="6">
    <location>
        <begin position="20"/>
        <end position="217"/>
    </location>
</feature>
<dbReference type="GO" id="GO:0016020">
    <property type="term" value="C:membrane"/>
    <property type="evidence" value="ECO:0007669"/>
    <property type="project" value="GOC"/>
</dbReference>
<dbReference type="EMBL" id="SNYH01000003">
    <property type="protein sequence ID" value="TDQ27824.1"/>
    <property type="molecule type" value="Genomic_DNA"/>
</dbReference>
<organism evidence="7 8">
    <name type="scientific">Tenacibaculum caenipelagi</name>
    <dbReference type="NCBI Taxonomy" id="1325435"/>
    <lineage>
        <taxon>Bacteria</taxon>
        <taxon>Pseudomonadati</taxon>
        <taxon>Bacteroidota</taxon>
        <taxon>Flavobacteriia</taxon>
        <taxon>Flavobacteriales</taxon>
        <taxon>Flavobacteriaceae</taxon>
        <taxon>Tenacibaculum</taxon>
    </lineage>
</organism>
<dbReference type="InterPro" id="IPR043461">
    <property type="entry name" value="LpxH-like"/>
</dbReference>
<evidence type="ECO:0000256" key="2">
    <source>
        <dbReference type="ARBA" id="ARBA00022519"/>
    </source>
</evidence>
<name>A0A4V3D343_9FLAO</name>
<evidence type="ECO:0000313" key="7">
    <source>
        <dbReference type="EMBL" id="TDQ27824.1"/>
    </source>
</evidence>
<evidence type="ECO:0000256" key="1">
    <source>
        <dbReference type="ARBA" id="ARBA00022475"/>
    </source>
</evidence>
<evidence type="ECO:0000256" key="3">
    <source>
        <dbReference type="ARBA" id="ARBA00022723"/>
    </source>
</evidence>
<sequence length="299" mass="34899">MKNIEEYFRMQKNKRRKLDIVVISDVHLGTFGCRATELHNYLKTINPKILILNGDIIDIWQFNKRYFPKPHMKVIKQLMNFITSGTKVYYITGNHDEMLRRFKGFRLGSFEIVNKIVLDIDGKKGWFFHGDVFDITMQHSKWLAKLGGLGYDFLILINTTVNWISHKLGYGRLSFSKKIKNSVKSAIKFINNFETTAAEIAIDEGYDYVVCGHIHQPEMKTINTDAGSTIYLNSGDWIENLTALEYKNKTWSLYEYEKDEVAQNIHLDYTVKDLELVSSEHNNSELFTELLKEFNIKTQ</sequence>
<dbReference type="SUPFAM" id="SSF56300">
    <property type="entry name" value="Metallo-dependent phosphatases"/>
    <property type="match status" value="1"/>
</dbReference>
<gene>
    <name evidence="7" type="ORF">DFQ07_1680</name>
</gene>
<evidence type="ECO:0000256" key="5">
    <source>
        <dbReference type="ARBA" id="ARBA00023211"/>
    </source>
</evidence>
<keyword evidence="2" id="KW-0997">Cell inner membrane</keyword>
<keyword evidence="8" id="KW-1185">Reference proteome</keyword>
<accession>A0A4V3D343</accession>
<dbReference type="GO" id="GO:0046872">
    <property type="term" value="F:metal ion binding"/>
    <property type="evidence" value="ECO:0007669"/>
    <property type="project" value="UniProtKB-KW"/>
</dbReference>
<dbReference type="AlphaFoldDB" id="A0A4V3D343"/>
<proteinExistence type="predicted"/>
<keyword evidence="3" id="KW-0479">Metal-binding</keyword>
<protein>
    <submittedName>
        <fullName evidence="7">UDP-2,3-diacylglucosamine pyrophosphatase LpxH</fullName>
    </submittedName>
</protein>
<reference evidence="7 8" key="1">
    <citation type="submission" date="2019-03" db="EMBL/GenBank/DDBJ databases">
        <title>Genomic Encyclopedia of Type Strains, Phase III (KMG-III): the genomes of soil and plant-associated and newly described type strains.</title>
        <authorList>
            <person name="Whitman W."/>
        </authorList>
    </citation>
    <scope>NUCLEOTIDE SEQUENCE [LARGE SCALE GENOMIC DNA]</scope>
    <source>
        <strain evidence="7 8">CECT 8283</strain>
    </source>
</reference>
<evidence type="ECO:0000256" key="4">
    <source>
        <dbReference type="ARBA" id="ARBA00023136"/>
    </source>
</evidence>
<evidence type="ECO:0000313" key="8">
    <source>
        <dbReference type="Proteomes" id="UP000295390"/>
    </source>
</evidence>
<dbReference type="GO" id="GO:0009245">
    <property type="term" value="P:lipid A biosynthetic process"/>
    <property type="evidence" value="ECO:0007669"/>
    <property type="project" value="TreeGrafter"/>
</dbReference>
<dbReference type="GO" id="GO:0008758">
    <property type="term" value="F:UDP-2,3-diacylglucosamine hydrolase activity"/>
    <property type="evidence" value="ECO:0007669"/>
    <property type="project" value="TreeGrafter"/>
</dbReference>